<keyword evidence="2" id="KW-1185">Reference proteome</keyword>
<reference evidence="1 2" key="1">
    <citation type="journal article" date="2018" name="Mol. Biol. Evol.">
        <title>Analysis of the draft genome of the red seaweed Gracilariopsis chorda provides insights into genome size evolution in Rhodophyta.</title>
        <authorList>
            <person name="Lee J."/>
            <person name="Yang E.C."/>
            <person name="Graf L."/>
            <person name="Yang J.H."/>
            <person name="Qiu H."/>
            <person name="Zel Zion U."/>
            <person name="Chan C.X."/>
            <person name="Stephens T.G."/>
            <person name="Weber A.P.M."/>
            <person name="Boo G.H."/>
            <person name="Boo S.M."/>
            <person name="Kim K.M."/>
            <person name="Shin Y."/>
            <person name="Jung M."/>
            <person name="Lee S.J."/>
            <person name="Yim H.S."/>
            <person name="Lee J.H."/>
            <person name="Bhattacharya D."/>
            <person name="Yoon H.S."/>
        </authorList>
    </citation>
    <scope>NUCLEOTIDE SEQUENCE [LARGE SCALE GENOMIC DNA]</scope>
    <source>
        <strain evidence="1 2">SKKU-2015</strain>
        <tissue evidence="1">Whole body</tissue>
    </source>
</reference>
<dbReference type="AlphaFoldDB" id="A0A2V3IUI1"/>
<proteinExistence type="predicted"/>
<sequence length="114" mass="12806">MKFMTISILERMLESIYGSKIEILGGAGQMTIRPVDEDIMKRGVDKHGRANGKAWHVYEEPNVKYVQGPADVSLLVGVALTYSEGDVNSGELHVWLKFHIKLHEALPECLRKDV</sequence>
<dbReference type="Proteomes" id="UP000247409">
    <property type="component" value="Unassembled WGS sequence"/>
</dbReference>
<dbReference type="EMBL" id="NBIV01000053">
    <property type="protein sequence ID" value="PXF45771.1"/>
    <property type="molecule type" value="Genomic_DNA"/>
</dbReference>
<dbReference type="OrthoDB" id="4421at2759"/>
<evidence type="ECO:0000313" key="1">
    <source>
        <dbReference type="EMBL" id="PXF45771.1"/>
    </source>
</evidence>
<evidence type="ECO:0000313" key="2">
    <source>
        <dbReference type="Proteomes" id="UP000247409"/>
    </source>
</evidence>
<accession>A0A2V3IUI1</accession>
<protein>
    <submittedName>
        <fullName evidence="1">Uncharacterized protein</fullName>
    </submittedName>
</protein>
<comment type="caution">
    <text evidence="1">The sequence shown here is derived from an EMBL/GenBank/DDBJ whole genome shotgun (WGS) entry which is preliminary data.</text>
</comment>
<name>A0A2V3IUI1_9FLOR</name>
<gene>
    <name evidence="1" type="ORF">BWQ96_04438</name>
</gene>
<organism evidence="1 2">
    <name type="scientific">Gracilariopsis chorda</name>
    <dbReference type="NCBI Taxonomy" id="448386"/>
    <lineage>
        <taxon>Eukaryota</taxon>
        <taxon>Rhodophyta</taxon>
        <taxon>Florideophyceae</taxon>
        <taxon>Rhodymeniophycidae</taxon>
        <taxon>Gracilariales</taxon>
        <taxon>Gracilariaceae</taxon>
        <taxon>Gracilariopsis</taxon>
    </lineage>
</organism>